<name>A0A6J5M4P4_9CAUD</name>
<reference evidence="1" key="1">
    <citation type="submission" date="2020-04" db="EMBL/GenBank/DDBJ databases">
        <authorList>
            <person name="Chiriac C."/>
            <person name="Salcher M."/>
            <person name="Ghai R."/>
            <person name="Kavagutti S V."/>
        </authorList>
    </citation>
    <scope>NUCLEOTIDE SEQUENCE</scope>
</reference>
<evidence type="ECO:0000313" key="1">
    <source>
        <dbReference type="EMBL" id="CAB4140443.1"/>
    </source>
</evidence>
<gene>
    <name evidence="1" type="ORF">UFOVP395_24</name>
</gene>
<accession>A0A6J5M4P4</accession>
<protein>
    <submittedName>
        <fullName evidence="1">Uncharacterized protein</fullName>
    </submittedName>
</protein>
<proteinExistence type="predicted"/>
<sequence>MKNYSSYVRIVKEAATLHPDAVHYSPHEGSHMQFKVHKVGSNFTKHVKAGDVVKSSEIDDLADAGAKLKQIKSAPKK</sequence>
<organism evidence="1">
    <name type="scientific">uncultured Caudovirales phage</name>
    <dbReference type="NCBI Taxonomy" id="2100421"/>
    <lineage>
        <taxon>Viruses</taxon>
        <taxon>Duplodnaviria</taxon>
        <taxon>Heunggongvirae</taxon>
        <taxon>Uroviricota</taxon>
        <taxon>Caudoviricetes</taxon>
        <taxon>Peduoviridae</taxon>
        <taxon>Maltschvirus</taxon>
        <taxon>Maltschvirus maltsch</taxon>
    </lineage>
</organism>
<dbReference type="EMBL" id="LR796380">
    <property type="protein sequence ID" value="CAB4140443.1"/>
    <property type="molecule type" value="Genomic_DNA"/>
</dbReference>